<proteinExistence type="inferred from homology"/>
<organism evidence="5 6">
    <name type="scientific">Siminovitchia terrae</name>
    <name type="common">Bacillus terrae</name>
    <dbReference type="NCBI Taxonomy" id="1914933"/>
    <lineage>
        <taxon>Bacteria</taxon>
        <taxon>Bacillati</taxon>
        <taxon>Bacillota</taxon>
        <taxon>Bacilli</taxon>
        <taxon>Bacillales</taxon>
        <taxon>Bacillaceae</taxon>
        <taxon>Siminovitchia</taxon>
    </lineage>
</organism>
<dbReference type="EMBL" id="QYTW02000001">
    <property type="protein sequence ID" value="RST61716.1"/>
    <property type="molecule type" value="Genomic_DNA"/>
</dbReference>
<feature type="binding site" evidence="3">
    <location>
        <position position="119"/>
    </location>
    <ligand>
        <name>a divalent metal cation</name>
        <dbReference type="ChEBI" id="CHEBI:60240"/>
    </ligand>
</feature>
<dbReference type="RefSeq" id="WP_120115691.1">
    <property type="nucleotide sequence ID" value="NZ_BORI01000013.1"/>
</dbReference>
<evidence type="ECO:0000313" key="6">
    <source>
        <dbReference type="Proteomes" id="UP000287296"/>
    </source>
</evidence>
<evidence type="ECO:0000313" key="5">
    <source>
        <dbReference type="EMBL" id="RST61716.1"/>
    </source>
</evidence>
<keyword evidence="2 3" id="KW-0479">Metal-binding</keyword>
<dbReference type="InterPro" id="IPR034660">
    <property type="entry name" value="DinB/YfiT-like"/>
</dbReference>
<name>A0A429XE74_SIMTE</name>
<feature type="coiled-coil region" evidence="4">
    <location>
        <begin position="8"/>
        <end position="35"/>
    </location>
</feature>
<dbReference type="Proteomes" id="UP000287296">
    <property type="component" value="Unassembled WGS sequence"/>
</dbReference>
<sequence>MKVIKRMYNHLNWANQRILETLQNLERDNPQARRLFSHILSAEQVWLSRLKGESSSQPIWGEVEIEVCAEMVKKNRNSFDAFLSSIDKADLDQFITYKNSKGIEFKNSIGDILTHVALHGQHHRGQINAQLRSNHTEPVNTDFITFVR</sequence>
<dbReference type="OrthoDB" id="9811413at2"/>
<keyword evidence="4" id="KW-0175">Coiled coil</keyword>
<evidence type="ECO:0000256" key="4">
    <source>
        <dbReference type="SAM" id="Coils"/>
    </source>
</evidence>
<feature type="binding site" evidence="3">
    <location>
        <position position="123"/>
    </location>
    <ligand>
        <name>a divalent metal cation</name>
        <dbReference type="ChEBI" id="CHEBI:60240"/>
    </ligand>
</feature>
<dbReference type="Pfam" id="PF05163">
    <property type="entry name" value="DinB"/>
    <property type="match status" value="1"/>
</dbReference>
<dbReference type="AlphaFoldDB" id="A0A429XE74"/>
<evidence type="ECO:0000256" key="3">
    <source>
        <dbReference type="PIRSR" id="PIRSR607837-1"/>
    </source>
</evidence>
<reference evidence="5 6" key="1">
    <citation type="submission" date="2018-12" db="EMBL/GenBank/DDBJ databases">
        <authorList>
            <person name="Sun L."/>
            <person name="Chen Z."/>
        </authorList>
    </citation>
    <scope>NUCLEOTIDE SEQUENCE [LARGE SCALE GENOMIC DNA]</scope>
    <source>
        <strain evidence="5 6">LMG 29736</strain>
    </source>
</reference>
<protein>
    <submittedName>
        <fullName evidence="5">Damage-inducible protein DinB</fullName>
    </submittedName>
</protein>
<evidence type="ECO:0000256" key="2">
    <source>
        <dbReference type="ARBA" id="ARBA00022723"/>
    </source>
</evidence>
<dbReference type="InterPro" id="IPR007837">
    <property type="entry name" value="DinB"/>
</dbReference>
<dbReference type="GO" id="GO:0046872">
    <property type="term" value="F:metal ion binding"/>
    <property type="evidence" value="ECO:0007669"/>
    <property type="project" value="UniProtKB-KW"/>
</dbReference>
<evidence type="ECO:0000256" key="1">
    <source>
        <dbReference type="ARBA" id="ARBA00008635"/>
    </source>
</evidence>
<accession>A0A429XE74</accession>
<dbReference type="PANTHER" id="PTHR37302">
    <property type="entry name" value="SLR1116 PROTEIN"/>
    <property type="match status" value="1"/>
</dbReference>
<dbReference type="PANTHER" id="PTHR37302:SF3">
    <property type="entry name" value="DAMAGE-INDUCIBLE PROTEIN DINB"/>
    <property type="match status" value="1"/>
</dbReference>
<dbReference type="Gene3D" id="1.20.120.450">
    <property type="entry name" value="dinb family like domain"/>
    <property type="match status" value="1"/>
</dbReference>
<gene>
    <name evidence="5" type="ORF">D5F11_002230</name>
</gene>
<comment type="similarity">
    <text evidence="1">Belongs to the DinB family.</text>
</comment>
<comment type="caution">
    <text evidence="5">The sequence shown here is derived from an EMBL/GenBank/DDBJ whole genome shotgun (WGS) entry which is preliminary data.</text>
</comment>
<dbReference type="SUPFAM" id="SSF109854">
    <property type="entry name" value="DinB/YfiT-like putative metalloenzymes"/>
    <property type="match status" value="1"/>
</dbReference>
<feature type="binding site" evidence="3">
    <location>
        <position position="38"/>
    </location>
    <ligand>
        <name>a divalent metal cation</name>
        <dbReference type="ChEBI" id="CHEBI:60240"/>
    </ligand>
</feature>